<geneLocation type="mitochondrion" evidence="2"/>
<organism evidence="2">
    <name type="scientific">Amblyjoppa sp. ZJUH_2016002</name>
    <dbReference type="NCBI Taxonomy" id="2491150"/>
    <lineage>
        <taxon>Eukaryota</taxon>
        <taxon>Metazoa</taxon>
        <taxon>Ecdysozoa</taxon>
        <taxon>Arthropoda</taxon>
        <taxon>Hexapoda</taxon>
        <taxon>Insecta</taxon>
        <taxon>Pterygota</taxon>
        <taxon>Neoptera</taxon>
        <taxon>Endopterygota</taxon>
        <taxon>Hymenoptera</taxon>
        <taxon>Apocrita</taxon>
        <taxon>Ichneumonoidea</taxon>
        <taxon>Ichneumonidae</taxon>
        <taxon>Ichneumoninae</taxon>
        <taxon>Heresiarchini</taxon>
        <taxon>Amblyjoppa</taxon>
    </lineage>
</organism>
<gene>
    <name evidence="2" type="primary">atp8</name>
</gene>
<feature type="transmembrane region" description="Helical" evidence="1">
    <location>
        <begin position="6"/>
        <end position="33"/>
    </location>
</feature>
<keyword evidence="2" id="KW-0496">Mitochondrion</keyword>
<name>A0A3S5HLN1_9HYME</name>
<keyword evidence="1" id="KW-0812">Transmembrane</keyword>
<reference evidence="2" key="1">
    <citation type="journal article" date="2018" name="Mol. Phylogenet. Evol.">
        <title>Mitochondrial phylogenomics of the Hymenoptera.</title>
        <authorList>
            <person name="Tang P."/>
            <person name="Zhu J.C."/>
            <person name="Zheng B.Y."/>
            <person name="Wei S.J."/>
            <person name="Sharkey M."/>
            <person name="Chen X.X."/>
            <person name="Vogler A.P."/>
        </authorList>
    </citation>
    <scope>NUCLEOTIDE SEQUENCE</scope>
</reference>
<proteinExistence type="predicted"/>
<sequence length="50" mass="6360">MPQMSPYNWLILLFIFNMIIMFFSSYNHFLLIYQLKNKNKNSINYYTWKW</sequence>
<dbReference type="EMBL" id="MG923483">
    <property type="protein sequence ID" value="AZL93080.1"/>
    <property type="molecule type" value="Genomic_DNA"/>
</dbReference>
<protein>
    <submittedName>
        <fullName evidence="2">ATP synthase F0 subunit 8</fullName>
    </submittedName>
</protein>
<evidence type="ECO:0000313" key="2">
    <source>
        <dbReference type="EMBL" id="AZL93080.1"/>
    </source>
</evidence>
<keyword evidence="1" id="KW-0472">Membrane</keyword>
<keyword evidence="1" id="KW-1133">Transmembrane helix</keyword>
<accession>A0A3S5HLN1</accession>
<evidence type="ECO:0000256" key="1">
    <source>
        <dbReference type="SAM" id="Phobius"/>
    </source>
</evidence>
<dbReference type="AlphaFoldDB" id="A0A3S5HLN1"/>